<name>A0ABR2QG20_9ROSI</name>
<evidence type="ECO:0000259" key="1">
    <source>
        <dbReference type="PROSITE" id="PS50011"/>
    </source>
</evidence>
<protein>
    <recommendedName>
        <fullName evidence="1">Protein kinase domain-containing protein</fullName>
    </recommendedName>
</protein>
<dbReference type="Proteomes" id="UP001396334">
    <property type="component" value="Unassembled WGS sequence"/>
</dbReference>
<dbReference type="InterPro" id="IPR000719">
    <property type="entry name" value="Prot_kinase_dom"/>
</dbReference>
<dbReference type="Gene3D" id="1.10.510.10">
    <property type="entry name" value="Transferase(Phosphotransferase) domain 1"/>
    <property type="match status" value="1"/>
</dbReference>
<accession>A0ABR2QG20</accession>
<dbReference type="Pfam" id="PF07714">
    <property type="entry name" value="PK_Tyr_Ser-Thr"/>
    <property type="match status" value="1"/>
</dbReference>
<reference evidence="2 3" key="1">
    <citation type="journal article" date="2024" name="G3 (Bethesda)">
        <title>Genome assembly of Hibiscus sabdariffa L. provides insights into metabolisms of medicinal natural products.</title>
        <authorList>
            <person name="Kim T."/>
        </authorList>
    </citation>
    <scope>NUCLEOTIDE SEQUENCE [LARGE SCALE GENOMIC DNA]</scope>
    <source>
        <strain evidence="2">TK-2024</strain>
        <tissue evidence="2">Old leaves</tissue>
    </source>
</reference>
<keyword evidence="3" id="KW-1185">Reference proteome</keyword>
<feature type="domain" description="Protein kinase" evidence="1">
    <location>
        <begin position="1"/>
        <end position="147"/>
    </location>
</feature>
<sequence length="147" mass="16848">MDTRWRIPGNLRPLMTNNPPSSIQGQRRRLYWRGERWGIRCRHACRIMKEDKAAPPGLRGTIGYAPPEYGIGSELSTKGDVYSYGILLLEIFTGRRPTDESFFVQLDYTVGFKHDMLLNQQLQVSKMLDFASASYCISNSIEHVNGY</sequence>
<dbReference type="InterPro" id="IPR011009">
    <property type="entry name" value="Kinase-like_dom_sf"/>
</dbReference>
<comment type="caution">
    <text evidence="2">The sequence shown here is derived from an EMBL/GenBank/DDBJ whole genome shotgun (WGS) entry which is preliminary data.</text>
</comment>
<organism evidence="2 3">
    <name type="scientific">Hibiscus sabdariffa</name>
    <name type="common">roselle</name>
    <dbReference type="NCBI Taxonomy" id="183260"/>
    <lineage>
        <taxon>Eukaryota</taxon>
        <taxon>Viridiplantae</taxon>
        <taxon>Streptophyta</taxon>
        <taxon>Embryophyta</taxon>
        <taxon>Tracheophyta</taxon>
        <taxon>Spermatophyta</taxon>
        <taxon>Magnoliopsida</taxon>
        <taxon>eudicotyledons</taxon>
        <taxon>Gunneridae</taxon>
        <taxon>Pentapetalae</taxon>
        <taxon>rosids</taxon>
        <taxon>malvids</taxon>
        <taxon>Malvales</taxon>
        <taxon>Malvaceae</taxon>
        <taxon>Malvoideae</taxon>
        <taxon>Hibiscus</taxon>
    </lineage>
</organism>
<dbReference type="EMBL" id="JBBPBN010000040">
    <property type="protein sequence ID" value="KAK8999452.1"/>
    <property type="molecule type" value="Genomic_DNA"/>
</dbReference>
<dbReference type="PANTHER" id="PTHR48055">
    <property type="entry name" value="LEUCINE-RICH REPEAT RECEPTOR PROTEIN KINASE EMS1"/>
    <property type="match status" value="1"/>
</dbReference>
<dbReference type="SUPFAM" id="SSF56112">
    <property type="entry name" value="Protein kinase-like (PK-like)"/>
    <property type="match status" value="1"/>
</dbReference>
<evidence type="ECO:0000313" key="3">
    <source>
        <dbReference type="Proteomes" id="UP001396334"/>
    </source>
</evidence>
<dbReference type="InterPro" id="IPR001245">
    <property type="entry name" value="Ser-Thr/Tyr_kinase_cat_dom"/>
</dbReference>
<dbReference type="PROSITE" id="PS50011">
    <property type="entry name" value="PROTEIN_KINASE_DOM"/>
    <property type="match status" value="1"/>
</dbReference>
<gene>
    <name evidence="2" type="ORF">V6N11_070619</name>
</gene>
<dbReference type="PANTHER" id="PTHR48055:SF55">
    <property type="entry name" value="PROTEIN KINASE DOMAIN-CONTAINING PROTEIN"/>
    <property type="match status" value="1"/>
</dbReference>
<dbReference type="InterPro" id="IPR051564">
    <property type="entry name" value="LRR_receptor-like_kinase"/>
</dbReference>
<evidence type="ECO:0000313" key="2">
    <source>
        <dbReference type="EMBL" id="KAK8999452.1"/>
    </source>
</evidence>
<proteinExistence type="predicted"/>